<evidence type="ECO:0000313" key="3">
    <source>
        <dbReference type="Proteomes" id="UP001148313"/>
    </source>
</evidence>
<dbReference type="InterPro" id="IPR051162">
    <property type="entry name" value="T4SS_component"/>
</dbReference>
<reference evidence="2" key="1">
    <citation type="submission" date="2022-11" db="EMBL/GenBank/DDBJ databases">
        <title>Hoeflea poritis sp. nov., isolated from scleractinian coral Porites lutea.</title>
        <authorList>
            <person name="Zhang G."/>
            <person name="Wei Q."/>
            <person name="Cai L."/>
        </authorList>
    </citation>
    <scope>NUCLEOTIDE SEQUENCE</scope>
    <source>
        <strain evidence="2">E7-10</strain>
    </source>
</reference>
<proteinExistence type="predicted"/>
<dbReference type="RefSeq" id="WP_271090159.1">
    <property type="nucleotide sequence ID" value="NZ_JAPJZH010000008.1"/>
</dbReference>
<gene>
    <name evidence="2" type="ORF">OOZ53_13680</name>
</gene>
<sequence length="403" mass="44575">MKAAQDRQLSLKANSGFKPAKELVKNIGHTIGRHPRRLFGIRQRDMLHHMAVFGQTGTGKSTLLAQLMKQDVGNGSGFCLIDPHGDLAEEMRALSGDNCVYWNVADPDRDLGYNPLTYVSAEYRPLIASGLIDTLKKQWADAWGARMEHLLRYALLALLERPGSSLQDIIPLFLDKGFRAKVMSQVTDQQVRWFWQTEYKAMNFKTAADGVAPIANKLGAFLAHPVVRKAVCDPPSPLRFRKLMDEGTTLIVNLAKGRLGADVSNVMGGLIISSLAQAAYSRESLPPDQRPQYTLYCDEFHSFTTAAFADMLSDLRKFALALVLTTQHSSKIELSTFEAILGNVGTLISFRVGANDATILAKQFAADTPQPKDLINLPNYEMFIKLMVEGRQSQPFSATTQAV</sequence>
<dbReference type="InterPro" id="IPR002789">
    <property type="entry name" value="HerA_central"/>
</dbReference>
<dbReference type="EMBL" id="JAPJZH010000008">
    <property type="protein sequence ID" value="MDA4846411.1"/>
    <property type="molecule type" value="Genomic_DNA"/>
</dbReference>
<evidence type="ECO:0000259" key="1">
    <source>
        <dbReference type="Pfam" id="PF01935"/>
    </source>
</evidence>
<dbReference type="PANTHER" id="PTHR30121:SF11">
    <property type="entry name" value="AAA+ ATPASE DOMAIN-CONTAINING PROTEIN"/>
    <property type="match status" value="1"/>
</dbReference>
<dbReference type="PANTHER" id="PTHR30121">
    <property type="entry name" value="UNCHARACTERIZED PROTEIN YJGR-RELATED"/>
    <property type="match status" value="1"/>
</dbReference>
<dbReference type="GO" id="GO:0003677">
    <property type="term" value="F:DNA binding"/>
    <property type="evidence" value="ECO:0007669"/>
    <property type="project" value="UniProtKB-KW"/>
</dbReference>
<dbReference type="Gene3D" id="3.40.50.300">
    <property type="entry name" value="P-loop containing nucleotide triphosphate hydrolases"/>
    <property type="match status" value="2"/>
</dbReference>
<evidence type="ECO:0000313" key="2">
    <source>
        <dbReference type="EMBL" id="MDA4846411.1"/>
    </source>
</evidence>
<keyword evidence="2" id="KW-0238">DNA-binding</keyword>
<keyword evidence="3" id="KW-1185">Reference proteome</keyword>
<accession>A0ABT4VNX3</accession>
<comment type="caution">
    <text evidence="2">The sequence shown here is derived from an EMBL/GenBank/DDBJ whole genome shotgun (WGS) entry which is preliminary data.</text>
</comment>
<dbReference type="Pfam" id="PF01935">
    <property type="entry name" value="DUF87"/>
    <property type="match status" value="1"/>
</dbReference>
<name>A0ABT4VNX3_9HYPH</name>
<dbReference type="Proteomes" id="UP001148313">
    <property type="component" value="Unassembled WGS sequence"/>
</dbReference>
<dbReference type="SUPFAM" id="SSF52540">
    <property type="entry name" value="P-loop containing nucleoside triphosphate hydrolases"/>
    <property type="match status" value="1"/>
</dbReference>
<protein>
    <submittedName>
        <fullName evidence="2">Type IV secretion system DNA-binding domain-containing protein</fullName>
    </submittedName>
</protein>
<dbReference type="InterPro" id="IPR027417">
    <property type="entry name" value="P-loop_NTPase"/>
</dbReference>
<feature type="domain" description="Helicase HerA central" evidence="1">
    <location>
        <begin position="46"/>
        <end position="178"/>
    </location>
</feature>
<organism evidence="2 3">
    <name type="scientific">Hoeflea poritis</name>
    <dbReference type="NCBI Taxonomy" id="2993659"/>
    <lineage>
        <taxon>Bacteria</taxon>
        <taxon>Pseudomonadati</taxon>
        <taxon>Pseudomonadota</taxon>
        <taxon>Alphaproteobacteria</taxon>
        <taxon>Hyphomicrobiales</taxon>
        <taxon>Rhizobiaceae</taxon>
        <taxon>Hoeflea</taxon>
    </lineage>
</organism>